<name>A0ABR5MFG2_9BACI</name>
<keyword evidence="3" id="KW-1185">Reference proteome</keyword>
<dbReference type="EMBL" id="LGTK01000126">
    <property type="protein sequence ID" value="KPH69239.1"/>
    <property type="molecule type" value="Genomic_DNA"/>
</dbReference>
<evidence type="ECO:0000259" key="1">
    <source>
        <dbReference type="Pfam" id="PF09823"/>
    </source>
</evidence>
<accession>A0ABR5MFG2</accession>
<gene>
    <name evidence="2" type="ORF">AFL42_17385</name>
</gene>
<dbReference type="Pfam" id="PF04411">
    <property type="entry name" value="PDDEXK_7"/>
    <property type="match status" value="1"/>
</dbReference>
<sequence length="435" mass="50908">MNDSDYFYNGKIGRHNTGTLLFKNFVGTVSFRDVTFFVESPKISLNDFNKLIKNIDERINSITTLIFDSEGSAQAKFKKDHERFQNFYIYQKLFNSLKESKIIPYIQYVFKQPNYLLKRDIETTKIELINNLSNESIIDVFSGSTPVAKAKNQNKNLGFLYKGQNIIPLEMNEHTNSVSTDTSENQFIKFFIKLCIKILTKFLNDLTSIDTEDSLKNVRLMSEIDFYRKELQKYLRSNFLKDISSLKTINYSSTILTRRYGYKELYREYINLKRTPISCFDDESLIELFQNRSIDKLYEYTCLFRLVDIIQDIYDEDATAHVTFTTDKIYTISLSETNNGVTFSFPAKESLPQAKLLFQHSFTKRNNSSYSVNFEPDFTLQIFHDDIIYNYHFDAKFRVSNDSTSKNEDLVKMHGYRDGIKNTIGAFVLFPGDHL</sequence>
<evidence type="ECO:0000313" key="3">
    <source>
        <dbReference type="Proteomes" id="UP000037854"/>
    </source>
</evidence>
<organism evidence="2 3">
    <name type="scientific">Oceanobacillus caeni</name>
    <dbReference type="NCBI Taxonomy" id="405946"/>
    <lineage>
        <taxon>Bacteria</taxon>
        <taxon>Bacillati</taxon>
        <taxon>Bacillota</taxon>
        <taxon>Bacilli</taxon>
        <taxon>Bacillales</taxon>
        <taxon>Bacillaceae</taxon>
        <taxon>Oceanobacillus</taxon>
    </lineage>
</organism>
<dbReference type="InterPro" id="IPR007505">
    <property type="entry name" value="PDDEXK_7"/>
</dbReference>
<proteinExistence type="predicted"/>
<dbReference type="Proteomes" id="UP000037854">
    <property type="component" value="Unassembled WGS sequence"/>
</dbReference>
<evidence type="ECO:0000313" key="2">
    <source>
        <dbReference type="EMBL" id="KPH69239.1"/>
    </source>
</evidence>
<comment type="caution">
    <text evidence="2">The sequence shown here is derived from an EMBL/GenBank/DDBJ whole genome shotgun (WGS) entry which is preliminary data.</text>
</comment>
<protein>
    <recommendedName>
        <fullName evidence="1">DUF2357 domain-containing protein</fullName>
    </recommendedName>
</protein>
<dbReference type="InterPro" id="IPR018633">
    <property type="entry name" value="DUF2357"/>
</dbReference>
<dbReference type="RefSeq" id="WP_060669358.1">
    <property type="nucleotide sequence ID" value="NZ_LGTK01000126.1"/>
</dbReference>
<feature type="non-terminal residue" evidence="2">
    <location>
        <position position="435"/>
    </location>
</feature>
<dbReference type="Pfam" id="PF09823">
    <property type="entry name" value="DUF2357"/>
    <property type="match status" value="1"/>
</dbReference>
<reference evidence="2 3" key="1">
    <citation type="submission" date="2015-07" db="EMBL/GenBank/DDBJ databases">
        <title>High-quality draft genome sequence of Oceanobacillus caeni HM6, a bacillus isolated from a human feces.</title>
        <authorList>
            <person name="Kumar J."/>
            <person name="Verma M.K."/>
            <person name="Pandey R."/>
            <person name="Bhambi M."/>
            <person name="Chauhan N."/>
        </authorList>
    </citation>
    <scope>NUCLEOTIDE SEQUENCE [LARGE SCALE GENOMIC DNA]</scope>
    <source>
        <strain evidence="2 3">HM6</strain>
    </source>
</reference>
<feature type="domain" description="DUF2357" evidence="1">
    <location>
        <begin position="17"/>
        <end position="269"/>
    </location>
</feature>